<reference evidence="1 2" key="1">
    <citation type="submission" date="2006-10" db="EMBL/GenBank/DDBJ databases">
        <title>Complete sequence of Syntrophobacter fumaroxidans MPOB.</title>
        <authorList>
            <consortium name="US DOE Joint Genome Institute"/>
            <person name="Copeland A."/>
            <person name="Lucas S."/>
            <person name="Lapidus A."/>
            <person name="Barry K."/>
            <person name="Detter J.C."/>
            <person name="Glavina del Rio T."/>
            <person name="Hammon N."/>
            <person name="Israni S."/>
            <person name="Pitluck S."/>
            <person name="Goltsman E.G."/>
            <person name="Martinez M."/>
            <person name="Schmutz J."/>
            <person name="Larimer F."/>
            <person name="Land M."/>
            <person name="Hauser L."/>
            <person name="Kyrpides N."/>
            <person name="Kim E."/>
            <person name="Boone D.R."/>
            <person name="Brockman F."/>
            <person name="Culley D."/>
            <person name="Ferry J."/>
            <person name="Gunsalus R."/>
            <person name="McInerney M.J."/>
            <person name="Morrison M."/>
            <person name="Plugge C."/>
            <person name="Rohlin L."/>
            <person name="Scholten J."/>
            <person name="Sieber J."/>
            <person name="Stams A.J.M."/>
            <person name="Worm P."/>
            <person name="Henstra A.M."/>
            <person name="Richardson P."/>
        </authorList>
    </citation>
    <scope>NUCLEOTIDE SEQUENCE [LARGE SCALE GENOMIC DNA]</scope>
    <source>
        <strain evidence="2">DSM 10017 / MPOB</strain>
    </source>
</reference>
<proteinExistence type="predicted"/>
<name>A0LF31_SYNFM</name>
<dbReference type="HOGENOM" id="CLU_2244310_0_0_7"/>
<evidence type="ECO:0000313" key="1">
    <source>
        <dbReference type="EMBL" id="ABK16033.1"/>
    </source>
</evidence>
<accession>A0LF31</accession>
<evidence type="ECO:0000313" key="2">
    <source>
        <dbReference type="Proteomes" id="UP000001784"/>
    </source>
</evidence>
<dbReference type="KEGG" id="sfu:Sfum_0333"/>
<dbReference type="OrthoDB" id="7857135at2"/>
<evidence type="ECO:0008006" key="3">
    <source>
        <dbReference type="Google" id="ProtNLM"/>
    </source>
</evidence>
<protein>
    <recommendedName>
        <fullName evidence="3">GIY-YIG domain-containing protein</fullName>
    </recommendedName>
</protein>
<dbReference type="InParanoid" id="A0LF31"/>
<dbReference type="RefSeq" id="WP_011697206.1">
    <property type="nucleotide sequence ID" value="NC_008554.1"/>
</dbReference>
<keyword evidence="2" id="KW-1185">Reference proteome</keyword>
<dbReference type="EMBL" id="CP000478">
    <property type="protein sequence ID" value="ABK16033.1"/>
    <property type="molecule type" value="Genomic_DNA"/>
</dbReference>
<organism evidence="1 2">
    <name type="scientific">Syntrophobacter fumaroxidans (strain DSM 10017 / MPOB)</name>
    <dbReference type="NCBI Taxonomy" id="335543"/>
    <lineage>
        <taxon>Bacteria</taxon>
        <taxon>Pseudomonadati</taxon>
        <taxon>Thermodesulfobacteriota</taxon>
        <taxon>Syntrophobacteria</taxon>
        <taxon>Syntrophobacterales</taxon>
        <taxon>Syntrophobacteraceae</taxon>
        <taxon>Syntrophobacter</taxon>
    </lineage>
</organism>
<sequence length="103" mass="11713">MSFEQWGYEFDGAYSVADRLQPRAGVYVVWCKIEDKWKVIGVGQSENVGKQLVDGERTLCWADECKPGTIYFAATYTDGAPESERKCIEQLIRRLTNNLREGA</sequence>
<dbReference type="AlphaFoldDB" id="A0LF31"/>
<gene>
    <name evidence="1" type="ordered locus">Sfum_0333</name>
</gene>
<dbReference type="Proteomes" id="UP000001784">
    <property type="component" value="Chromosome"/>
</dbReference>